<feature type="transmembrane region" description="Helical" evidence="6">
    <location>
        <begin position="79"/>
        <end position="100"/>
    </location>
</feature>
<feature type="transmembrane region" description="Helical" evidence="6">
    <location>
        <begin position="549"/>
        <end position="570"/>
    </location>
</feature>
<dbReference type="InterPro" id="IPR000109">
    <property type="entry name" value="POT_fam"/>
</dbReference>
<dbReference type="Pfam" id="PF00854">
    <property type="entry name" value="PTR2"/>
    <property type="match status" value="1"/>
</dbReference>
<dbReference type="Proteomes" id="UP001372338">
    <property type="component" value="Unassembled WGS sequence"/>
</dbReference>
<dbReference type="SUPFAM" id="SSF103473">
    <property type="entry name" value="MFS general substrate transporter"/>
    <property type="match status" value="1"/>
</dbReference>
<feature type="transmembrane region" description="Helical" evidence="6">
    <location>
        <begin position="201"/>
        <end position="221"/>
    </location>
</feature>
<comment type="subcellular location">
    <subcellularLocation>
        <location evidence="1">Membrane</location>
        <topology evidence="1">Multi-pass membrane protein</topology>
    </subcellularLocation>
</comment>
<sequence>MEVEIKRKDTGLFWFSCYGNSTKSSKEDDLNSSNADEKPGWKTMPYILGNETIERLATFGLMANFMVYLLKVFNLNHVSAANVITLSLGVSNCIPIIGAFIGDAYLGKFKTIAISSFATLLGIIILTLTAWVPQFHPSISCSSNPRACVPPTATQFAILIVGLALLAIGAGGIKPCSISFAVDQFDSTSPKGRKGINRFFSWYYTTETLIQLIGSTLIIYIQSKNWTIGFGILGFLMLCSIIIFFSGAKAYIYVPPEGSIFSSIAQVFVVAYKKRHLKNPANEQAIGVYYDPPPKDDKELKICLTKQLKCLNKAAIIQENELDEEGLAINSWRLCSIQQVEDVKCLIKVIPIWASGFLCLIPTTQQGTYFVAQALKMDRHIGPHFEIPAASMSVVSLITIGIWLPSYDLFMQRFLAKINKQEEGLTSLQKIVIGNIFSILTLVSSGFVEWRRRALAVSSRGATISVMWLAPQFVLIGFCEVFTIVGHIQFYNSESPENMRSVGNSLQPLLIAFSSYVGALVMNIVHKVTTCKQGKIDWLNDDINYGRLYYYYFLLAGLAALNLVYLLFCVKSYNYKVLTKA</sequence>
<evidence type="ECO:0000256" key="4">
    <source>
        <dbReference type="ARBA" id="ARBA00022989"/>
    </source>
</evidence>
<feature type="transmembrane region" description="Helical" evidence="6">
    <location>
        <begin position="227"/>
        <end position="245"/>
    </location>
</feature>
<feature type="transmembrane region" description="Helical" evidence="6">
    <location>
        <begin position="509"/>
        <end position="529"/>
    </location>
</feature>
<evidence type="ECO:0000256" key="2">
    <source>
        <dbReference type="ARBA" id="ARBA00005982"/>
    </source>
</evidence>
<comment type="similarity">
    <text evidence="2">Belongs to the major facilitator superfamily. Proton-dependent oligopeptide transporter (POT/PTR) (TC 2.A.17) family.</text>
</comment>
<evidence type="ECO:0000256" key="1">
    <source>
        <dbReference type="ARBA" id="ARBA00004141"/>
    </source>
</evidence>
<dbReference type="Gene3D" id="1.20.1250.20">
    <property type="entry name" value="MFS general substrate transporter like domains"/>
    <property type="match status" value="1"/>
</dbReference>
<keyword evidence="8" id="KW-1185">Reference proteome</keyword>
<feature type="transmembrane region" description="Helical" evidence="6">
    <location>
        <begin position="431"/>
        <end position="448"/>
    </location>
</feature>
<organism evidence="7 8">
    <name type="scientific">Crotalaria pallida</name>
    <name type="common">Smooth rattlebox</name>
    <name type="synonym">Crotalaria striata</name>
    <dbReference type="NCBI Taxonomy" id="3830"/>
    <lineage>
        <taxon>Eukaryota</taxon>
        <taxon>Viridiplantae</taxon>
        <taxon>Streptophyta</taxon>
        <taxon>Embryophyta</taxon>
        <taxon>Tracheophyta</taxon>
        <taxon>Spermatophyta</taxon>
        <taxon>Magnoliopsida</taxon>
        <taxon>eudicotyledons</taxon>
        <taxon>Gunneridae</taxon>
        <taxon>Pentapetalae</taxon>
        <taxon>rosids</taxon>
        <taxon>fabids</taxon>
        <taxon>Fabales</taxon>
        <taxon>Fabaceae</taxon>
        <taxon>Papilionoideae</taxon>
        <taxon>50 kb inversion clade</taxon>
        <taxon>genistoids sensu lato</taxon>
        <taxon>core genistoids</taxon>
        <taxon>Crotalarieae</taxon>
        <taxon>Crotalaria</taxon>
    </lineage>
</organism>
<keyword evidence="3 6" id="KW-0812">Transmembrane</keyword>
<dbReference type="GO" id="GO:0022857">
    <property type="term" value="F:transmembrane transporter activity"/>
    <property type="evidence" value="ECO:0007669"/>
    <property type="project" value="InterPro"/>
</dbReference>
<evidence type="ECO:0000256" key="5">
    <source>
        <dbReference type="ARBA" id="ARBA00023136"/>
    </source>
</evidence>
<gene>
    <name evidence="7" type="ORF">RIF29_15797</name>
</gene>
<reference evidence="7 8" key="1">
    <citation type="submission" date="2024-01" db="EMBL/GenBank/DDBJ databases">
        <title>The genomes of 5 underutilized Papilionoideae crops provide insights into root nodulation and disease resistanc.</title>
        <authorList>
            <person name="Yuan L."/>
        </authorList>
    </citation>
    <scope>NUCLEOTIDE SEQUENCE [LARGE SCALE GENOMIC DNA]</scope>
    <source>
        <strain evidence="7">ZHUSHIDOU_FW_LH</strain>
        <tissue evidence="7">Leaf</tissue>
    </source>
</reference>
<evidence type="ECO:0000313" key="7">
    <source>
        <dbReference type="EMBL" id="KAK7274700.1"/>
    </source>
</evidence>
<keyword evidence="4 6" id="KW-1133">Transmembrane helix</keyword>
<feature type="transmembrane region" description="Helical" evidence="6">
    <location>
        <begin position="112"/>
        <end position="132"/>
    </location>
</feature>
<evidence type="ECO:0000256" key="6">
    <source>
        <dbReference type="SAM" id="Phobius"/>
    </source>
</evidence>
<keyword evidence="5 6" id="KW-0472">Membrane</keyword>
<feature type="transmembrane region" description="Helical" evidence="6">
    <location>
        <begin position="387"/>
        <end position="410"/>
    </location>
</feature>
<feature type="transmembrane region" description="Helical" evidence="6">
    <location>
        <begin position="56"/>
        <end position="73"/>
    </location>
</feature>
<feature type="transmembrane region" description="Helical" evidence="6">
    <location>
        <begin position="152"/>
        <end position="173"/>
    </location>
</feature>
<proteinExistence type="inferred from homology"/>
<evidence type="ECO:0000313" key="8">
    <source>
        <dbReference type="Proteomes" id="UP001372338"/>
    </source>
</evidence>
<dbReference type="AlphaFoldDB" id="A0AAN9FFE6"/>
<comment type="caution">
    <text evidence="7">The sequence shown here is derived from an EMBL/GenBank/DDBJ whole genome shotgun (WGS) entry which is preliminary data.</text>
</comment>
<dbReference type="PANTHER" id="PTHR11654">
    <property type="entry name" value="OLIGOPEPTIDE TRANSPORTER-RELATED"/>
    <property type="match status" value="1"/>
</dbReference>
<feature type="transmembrane region" description="Helical" evidence="6">
    <location>
        <begin position="468"/>
        <end position="488"/>
    </location>
</feature>
<name>A0AAN9FFE6_CROPI</name>
<dbReference type="GO" id="GO:0016020">
    <property type="term" value="C:membrane"/>
    <property type="evidence" value="ECO:0007669"/>
    <property type="project" value="UniProtKB-SubCell"/>
</dbReference>
<dbReference type="InterPro" id="IPR036259">
    <property type="entry name" value="MFS_trans_sf"/>
</dbReference>
<evidence type="ECO:0000256" key="3">
    <source>
        <dbReference type="ARBA" id="ARBA00022692"/>
    </source>
</evidence>
<protein>
    <submittedName>
        <fullName evidence="7">Uncharacterized protein</fullName>
    </submittedName>
</protein>
<dbReference type="EMBL" id="JAYWIO010000003">
    <property type="protein sequence ID" value="KAK7274700.1"/>
    <property type="molecule type" value="Genomic_DNA"/>
</dbReference>
<accession>A0AAN9FFE6</accession>